<reference evidence="1 2" key="1">
    <citation type="submission" date="2018-06" db="EMBL/GenBank/DDBJ databases">
        <authorList>
            <consortium name="Pathogen Informatics"/>
            <person name="Doyle S."/>
        </authorList>
    </citation>
    <scope>NUCLEOTIDE SEQUENCE [LARGE SCALE GENOMIC DNA]</scope>
    <source>
        <strain evidence="1 2">NCTC6133</strain>
    </source>
</reference>
<proteinExistence type="predicted"/>
<keyword evidence="1" id="KW-0808">Transferase</keyword>
<protein>
    <submittedName>
        <fullName evidence="1">Acetyltransferase (GNAT) family protein</fullName>
    </submittedName>
</protein>
<dbReference type="Proteomes" id="UP000255091">
    <property type="component" value="Unassembled WGS sequence"/>
</dbReference>
<name>A0A380DZV3_STAAU</name>
<sequence>MRIEQIQETFIVAEKNDEVIGYINGPVIKERYISDDLFKMSPQIIVKVVILVC</sequence>
<dbReference type="EMBL" id="UHAP01000001">
    <property type="protein sequence ID" value="SUK61770.1"/>
    <property type="molecule type" value="Genomic_DNA"/>
</dbReference>
<dbReference type="GO" id="GO:0016740">
    <property type="term" value="F:transferase activity"/>
    <property type="evidence" value="ECO:0007669"/>
    <property type="project" value="UniProtKB-KW"/>
</dbReference>
<evidence type="ECO:0000313" key="2">
    <source>
        <dbReference type="Proteomes" id="UP000255091"/>
    </source>
</evidence>
<dbReference type="AlphaFoldDB" id="A0A380DZV3"/>
<organism evidence="1 2">
    <name type="scientific">Staphylococcus aureus</name>
    <dbReference type="NCBI Taxonomy" id="1280"/>
    <lineage>
        <taxon>Bacteria</taxon>
        <taxon>Bacillati</taxon>
        <taxon>Bacillota</taxon>
        <taxon>Bacilli</taxon>
        <taxon>Bacillales</taxon>
        <taxon>Staphylococcaceae</taxon>
        <taxon>Staphylococcus</taxon>
    </lineage>
</organism>
<gene>
    <name evidence="1" type="ORF">NCTC6133_03609</name>
</gene>
<evidence type="ECO:0000313" key="1">
    <source>
        <dbReference type="EMBL" id="SUK61770.1"/>
    </source>
</evidence>
<accession>A0A380DZV3</accession>